<evidence type="ECO:0000256" key="1">
    <source>
        <dbReference type="ARBA" id="ARBA00008226"/>
    </source>
</evidence>
<evidence type="ECO:0000256" key="4">
    <source>
        <dbReference type="ARBA" id="ARBA00022723"/>
    </source>
</evidence>
<dbReference type="PROSITE" id="PS50862">
    <property type="entry name" value="AA_TRNA_LIGASE_II"/>
    <property type="match status" value="1"/>
</dbReference>
<evidence type="ECO:0000256" key="3">
    <source>
        <dbReference type="ARBA" id="ARBA00022598"/>
    </source>
</evidence>
<dbReference type="InterPro" id="IPR004365">
    <property type="entry name" value="NA-bd_OB_tRNA"/>
</dbReference>
<keyword evidence="3 10" id="KW-0436">Ligase</keyword>
<evidence type="ECO:0000256" key="6">
    <source>
        <dbReference type="ARBA" id="ARBA00022840"/>
    </source>
</evidence>
<dbReference type="EC" id="6.1.1.6" evidence="10"/>
<feature type="binding site" evidence="10">
    <location>
        <position position="420"/>
    </location>
    <ligand>
        <name>Mg(2+)</name>
        <dbReference type="ChEBI" id="CHEBI:18420"/>
        <label>2</label>
    </ligand>
</feature>
<dbReference type="NCBIfam" id="TIGR00499">
    <property type="entry name" value="lysS_bact"/>
    <property type="match status" value="1"/>
</dbReference>
<feature type="binding site" evidence="10">
    <location>
        <position position="420"/>
    </location>
    <ligand>
        <name>Mg(2+)</name>
        <dbReference type="ChEBI" id="CHEBI:18420"/>
        <label>1</label>
    </ligand>
</feature>
<dbReference type="GO" id="GO:0000049">
    <property type="term" value="F:tRNA binding"/>
    <property type="evidence" value="ECO:0007669"/>
    <property type="project" value="TreeGrafter"/>
</dbReference>
<dbReference type="GO" id="GO:0005524">
    <property type="term" value="F:ATP binding"/>
    <property type="evidence" value="ECO:0007669"/>
    <property type="project" value="UniProtKB-UniRule"/>
</dbReference>
<name>A0AAT9G4I8_9ENTR</name>
<dbReference type="InterPro" id="IPR044136">
    <property type="entry name" value="Lys-tRNA-ligase_II_N"/>
</dbReference>
<keyword evidence="8 10" id="KW-0030">Aminoacyl-tRNA synthetase</keyword>
<keyword evidence="6 10" id="KW-0067">ATP-binding</keyword>
<evidence type="ECO:0000256" key="9">
    <source>
        <dbReference type="ARBA" id="ARBA00048573"/>
    </source>
</evidence>
<gene>
    <name evidence="10 13" type="primary">lysS</name>
    <name evidence="13" type="ORF">ACHINZ_2820</name>
</gene>
<reference evidence="13" key="2">
    <citation type="submission" date="2023-10" db="EMBL/GenBank/DDBJ databases">
        <authorList>
            <person name="Koga R."/>
            <person name="Fukatsu T."/>
        </authorList>
    </citation>
    <scope>NUCLEOTIDE SEQUENCE</scope>
    <source>
        <strain evidence="13">Kw-01</strain>
    </source>
</reference>
<dbReference type="CDD" id="cd00775">
    <property type="entry name" value="LysRS_core"/>
    <property type="match status" value="1"/>
</dbReference>
<feature type="domain" description="Aminoacyl-transfer RNA synthetases class-II family profile" evidence="12">
    <location>
        <begin position="182"/>
        <end position="502"/>
    </location>
</feature>
<dbReference type="PANTHER" id="PTHR42918:SF15">
    <property type="entry name" value="LYSINE--TRNA LIGASE, CHLOROPLASTIC_MITOCHONDRIAL"/>
    <property type="match status" value="1"/>
</dbReference>
<comment type="subcellular location">
    <subcellularLocation>
        <location evidence="10">Cytoplasm</location>
    </subcellularLocation>
</comment>
<dbReference type="SUPFAM" id="SSF50249">
    <property type="entry name" value="Nucleic acid-binding proteins"/>
    <property type="match status" value="1"/>
</dbReference>
<dbReference type="GO" id="GO:0000287">
    <property type="term" value="F:magnesium ion binding"/>
    <property type="evidence" value="ECO:0007669"/>
    <property type="project" value="UniProtKB-UniRule"/>
</dbReference>
<dbReference type="InterPro" id="IPR002313">
    <property type="entry name" value="Lys-tRNA-ligase_II"/>
</dbReference>
<dbReference type="Pfam" id="PF00152">
    <property type="entry name" value="tRNA-synt_2"/>
    <property type="match status" value="1"/>
</dbReference>
<proteinExistence type="inferred from homology"/>
<keyword evidence="2 10" id="KW-0963">Cytoplasm</keyword>
<evidence type="ECO:0000256" key="5">
    <source>
        <dbReference type="ARBA" id="ARBA00022741"/>
    </source>
</evidence>
<dbReference type="InterPro" id="IPR006195">
    <property type="entry name" value="aa-tRNA-synth_II"/>
</dbReference>
<keyword evidence="7 10" id="KW-0648">Protein biosynthesis</keyword>
<accession>A0AAT9G4I8</accession>
<evidence type="ECO:0000256" key="10">
    <source>
        <dbReference type="HAMAP-Rule" id="MF_00252"/>
    </source>
</evidence>
<reference evidence="13" key="1">
    <citation type="journal article" date="2023" name="Front. Microbiol.">
        <title>Genome analysis of Candidatus Aschnera chinzeii, the bacterial endosymbiont of the blood-sucking bat fly Penicillidia jenynsii (Insecta: Diptera: Nycteribiidae).</title>
        <authorList>
            <person name="Koga R."/>
            <person name="Moriyama M."/>
            <person name="Nozaki T."/>
            <person name="Fukatsu T."/>
        </authorList>
    </citation>
    <scope>NUCLEOTIDE SEQUENCE</scope>
    <source>
        <strain evidence="13">Kw-01</strain>
    </source>
</reference>
<evidence type="ECO:0000313" key="13">
    <source>
        <dbReference type="EMBL" id="BET44610.1"/>
    </source>
</evidence>
<dbReference type="CDD" id="cd04322">
    <property type="entry name" value="LysRS_N"/>
    <property type="match status" value="1"/>
</dbReference>
<dbReference type="FunFam" id="2.40.50.140:FF:000024">
    <property type="entry name" value="Lysine--tRNA ligase"/>
    <property type="match status" value="1"/>
</dbReference>
<dbReference type="Gene3D" id="2.40.50.140">
    <property type="entry name" value="Nucleic acid-binding proteins"/>
    <property type="match status" value="1"/>
</dbReference>
<dbReference type="EMBL" id="AP028961">
    <property type="protein sequence ID" value="BET44610.1"/>
    <property type="molecule type" value="Genomic_DNA"/>
</dbReference>
<keyword evidence="5 10" id="KW-0547">Nucleotide-binding</keyword>
<dbReference type="GO" id="GO:0004824">
    <property type="term" value="F:lysine-tRNA ligase activity"/>
    <property type="evidence" value="ECO:0007669"/>
    <property type="project" value="UniProtKB-UniRule"/>
</dbReference>
<dbReference type="GO" id="GO:0005829">
    <property type="term" value="C:cytosol"/>
    <property type="evidence" value="ECO:0007669"/>
    <property type="project" value="TreeGrafter"/>
</dbReference>
<comment type="similarity">
    <text evidence="1 10">Belongs to the class-II aminoacyl-tRNA synthetase family.</text>
</comment>
<comment type="cofactor">
    <cofactor evidence="10 11">
        <name>Mg(2+)</name>
        <dbReference type="ChEBI" id="CHEBI:18420"/>
    </cofactor>
    <text evidence="10 11">Binds 3 Mg(2+) ions per subunit.</text>
</comment>
<dbReference type="PANTHER" id="PTHR42918">
    <property type="entry name" value="LYSYL-TRNA SYNTHETASE"/>
    <property type="match status" value="1"/>
</dbReference>
<evidence type="ECO:0000256" key="11">
    <source>
        <dbReference type="RuleBase" id="RU000336"/>
    </source>
</evidence>
<evidence type="ECO:0000256" key="2">
    <source>
        <dbReference type="ARBA" id="ARBA00022490"/>
    </source>
</evidence>
<sequence length="505" mass="58641">MIQINKNKSTTYFADAINIRKKKLSDLRCNSIAFPNNFHRANISNDLHEIYDDVNSQELAKLNIIVSVAGRMIAKRVMGKVTFITMQDMGGKIQLYVSSNEISKNIYNTYFKKLDLGDIIGVKGILFKTKKNELTIKCQIIELLTKSLYPLPDKFHGLIDQESRYRQRYLDLIVNEKTRQTFFLRSRLLLAIRNFMCNNKFIEVETPMIQMIPGGASADPFVTYYNSINHEMYLRISPELYLKRLVVGGFENIFEINRNFRNEGVSSHHNPEFTMMELYMAYANYNDLMSFIEKFFHTITKEILGTSLVQYGDYLFDFKSSFHKQTMKEAIIQHMNINDPKELDDLSKVIRLAKSLNIKIEKHWGLGRIQSKLFEVAVENKLIQPTFITEYPTEISPLARSCDHNAFTTERFELFIAGSEIGNGFSELNDSEEQTKRFMQQLEQNKNKSQDLDKMYDYDYIKALEYGLPPTAGFGIGIDRMVMLLTNNHSIRDVILFPTLRPNTT</sequence>
<dbReference type="HAMAP" id="MF_00252">
    <property type="entry name" value="Lys_tRNA_synth_class2"/>
    <property type="match status" value="1"/>
</dbReference>
<organism evidence="13">
    <name type="scientific">Candidatus Aschnera chinzeii</name>
    <dbReference type="NCBI Taxonomy" id="1485666"/>
    <lineage>
        <taxon>Bacteria</taxon>
        <taxon>Pseudomonadati</taxon>
        <taxon>Pseudomonadota</taxon>
        <taxon>Gammaproteobacteria</taxon>
        <taxon>Enterobacterales</taxon>
        <taxon>Enterobacteriaceae</taxon>
        <taxon>Candidatus Aschnera</taxon>
    </lineage>
</organism>
<evidence type="ECO:0000259" key="12">
    <source>
        <dbReference type="PROSITE" id="PS50862"/>
    </source>
</evidence>
<keyword evidence="10 11" id="KW-0460">Magnesium</keyword>
<dbReference type="Gene3D" id="3.30.930.10">
    <property type="entry name" value="Bira Bifunctional Protein, Domain 2"/>
    <property type="match status" value="1"/>
</dbReference>
<dbReference type="Pfam" id="PF01336">
    <property type="entry name" value="tRNA_anti-codon"/>
    <property type="match status" value="1"/>
</dbReference>
<comment type="catalytic activity">
    <reaction evidence="9 10 11">
        <text>tRNA(Lys) + L-lysine + ATP = L-lysyl-tRNA(Lys) + AMP + diphosphate</text>
        <dbReference type="Rhea" id="RHEA:20792"/>
        <dbReference type="Rhea" id="RHEA-COMP:9696"/>
        <dbReference type="Rhea" id="RHEA-COMP:9697"/>
        <dbReference type="ChEBI" id="CHEBI:30616"/>
        <dbReference type="ChEBI" id="CHEBI:32551"/>
        <dbReference type="ChEBI" id="CHEBI:33019"/>
        <dbReference type="ChEBI" id="CHEBI:78442"/>
        <dbReference type="ChEBI" id="CHEBI:78529"/>
        <dbReference type="ChEBI" id="CHEBI:456215"/>
        <dbReference type="EC" id="6.1.1.6"/>
    </reaction>
</comment>
<dbReference type="InterPro" id="IPR004364">
    <property type="entry name" value="Aa-tRNA-synt_II"/>
</dbReference>
<protein>
    <recommendedName>
        <fullName evidence="10">Lysine--tRNA ligase</fullName>
        <ecNumber evidence="10">6.1.1.6</ecNumber>
    </recommendedName>
    <alternativeName>
        <fullName evidence="10">Lysyl-tRNA synthetase</fullName>
        <shortName evidence="10">LysRS</shortName>
    </alternativeName>
</protein>
<dbReference type="InterPro" id="IPR018149">
    <property type="entry name" value="Lys-tRNA-synth_II_C"/>
</dbReference>
<comment type="subunit">
    <text evidence="10">Homodimer.</text>
</comment>
<dbReference type="InterPro" id="IPR045864">
    <property type="entry name" value="aa-tRNA-synth_II/BPL/LPL"/>
</dbReference>
<dbReference type="GO" id="GO:0006430">
    <property type="term" value="P:lysyl-tRNA aminoacylation"/>
    <property type="evidence" value="ECO:0007669"/>
    <property type="project" value="UniProtKB-UniRule"/>
</dbReference>
<dbReference type="NCBIfam" id="NF001756">
    <property type="entry name" value="PRK00484.1"/>
    <property type="match status" value="1"/>
</dbReference>
<dbReference type="AlphaFoldDB" id="A0AAT9G4I8"/>
<dbReference type="PRINTS" id="PR00982">
    <property type="entry name" value="TRNASYNTHLYS"/>
</dbReference>
<keyword evidence="4 10" id="KW-0479">Metal-binding</keyword>
<evidence type="ECO:0000256" key="7">
    <source>
        <dbReference type="ARBA" id="ARBA00022917"/>
    </source>
</evidence>
<dbReference type="SUPFAM" id="SSF55681">
    <property type="entry name" value="Class II aaRS and biotin synthetases"/>
    <property type="match status" value="1"/>
</dbReference>
<feature type="binding site" evidence="10">
    <location>
        <position position="413"/>
    </location>
    <ligand>
        <name>Mg(2+)</name>
        <dbReference type="ChEBI" id="CHEBI:18420"/>
        <label>1</label>
    </ligand>
</feature>
<dbReference type="InterPro" id="IPR012340">
    <property type="entry name" value="NA-bd_OB-fold"/>
</dbReference>
<evidence type="ECO:0000256" key="8">
    <source>
        <dbReference type="ARBA" id="ARBA00023146"/>
    </source>
</evidence>